<feature type="region of interest" description="Disordered" evidence="1">
    <location>
        <begin position="337"/>
        <end position="356"/>
    </location>
</feature>
<sequence length="356" mass="40816">ELEFRYQMLAGDIRNRRRFTRYAPQTFNAASLIIDSDRDPLDIILRRTAAVLEDIGKLTGAPDLSAQAAQLKGFQEAAAKVDPKEAEARLELFKKACKLRRRISFANPLLNFDKILFITRHRSRYNHMCDQYYGINTPPGGSLQVLSNPFGDKDKQKVRDIVADSVVETGRLKGAKLDGSFLSPDLSYDAREIAFAYVECKGTTRHDRHTDPSRGHWDKQRCYHVFKVNVDGTHLRQLTDGTWNDFDPCWIPNGRLAFISERRGGYLRCGRTCPTYTLYDMKDDGSEIQCLSYHETNEWHPSVTHDGTIIYTRWDYIDRHGCVAHMPWVTTPDGRDSRAVHGNFAPRGKRPDMELD</sequence>
<dbReference type="EMBL" id="BARU01008781">
    <property type="protein sequence ID" value="GAH45040.1"/>
    <property type="molecule type" value="Genomic_DNA"/>
</dbReference>
<dbReference type="InterPro" id="IPR011042">
    <property type="entry name" value="6-blade_b-propeller_TolB-like"/>
</dbReference>
<reference evidence="2" key="1">
    <citation type="journal article" date="2014" name="Front. Microbiol.">
        <title>High frequency of phylogenetically diverse reductive dehalogenase-homologous genes in deep subseafloor sedimentary metagenomes.</title>
        <authorList>
            <person name="Kawai M."/>
            <person name="Futagami T."/>
            <person name="Toyoda A."/>
            <person name="Takaki Y."/>
            <person name="Nishi S."/>
            <person name="Hori S."/>
            <person name="Arai W."/>
            <person name="Tsubouchi T."/>
            <person name="Morono Y."/>
            <person name="Uchiyama I."/>
            <person name="Ito T."/>
            <person name="Fujiyama A."/>
            <person name="Inagaki F."/>
            <person name="Takami H."/>
        </authorList>
    </citation>
    <scope>NUCLEOTIDE SEQUENCE</scope>
    <source>
        <strain evidence="2">Expedition CK06-06</strain>
    </source>
</reference>
<accession>X1GJP2</accession>
<dbReference type="AlphaFoldDB" id="X1GJP2"/>
<organism evidence="2">
    <name type="scientific">marine sediment metagenome</name>
    <dbReference type="NCBI Taxonomy" id="412755"/>
    <lineage>
        <taxon>unclassified sequences</taxon>
        <taxon>metagenomes</taxon>
        <taxon>ecological metagenomes</taxon>
    </lineage>
</organism>
<dbReference type="Gene3D" id="2.120.10.30">
    <property type="entry name" value="TolB, C-terminal domain"/>
    <property type="match status" value="1"/>
</dbReference>
<feature type="non-terminal residue" evidence="2">
    <location>
        <position position="356"/>
    </location>
</feature>
<feature type="non-terminal residue" evidence="2">
    <location>
        <position position="1"/>
    </location>
</feature>
<gene>
    <name evidence="2" type="ORF">S03H2_17075</name>
</gene>
<evidence type="ECO:0000256" key="1">
    <source>
        <dbReference type="SAM" id="MobiDB-lite"/>
    </source>
</evidence>
<proteinExistence type="predicted"/>
<dbReference type="SUPFAM" id="SSF82171">
    <property type="entry name" value="DPP6 N-terminal domain-like"/>
    <property type="match status" value="1"/>
</dbReference>
<evidence type="ECO:0000313" key="2">
    <source>
        <dbReference type="EMBL" id="GAH45040.1"/>
    </source>
</evidence>
<evidence type="ECO:0008006" key="3">
    <source>
        <dbReference type="Google" id="ProtNLM"/>
    </source>
</evidence>
<comment type="caution">
    <text evidence="2">The sequence shown here is derived from an EMBL/GenBank/DDBJ whole genome shotgun (WGS) entry which is preliminary data.</text>
</comment>
<protein>
    <recommendedName>
        <fullName evidence="3">Dipeptidylpeptidase IV N-terminal domain-containing protein</fullName>
    </recommendedName>
</protein>
<name>X1GJP2_9ZZZZ</name>